<dbReference type="AlphaFoldDB" id="A0A7S7RPY9"/>
<dbReference type="Proteomes" id="UP000593836">
    <property type="component" value="Chromosome"/>
</dbReference>
<dbReference type="RefSeq" id="WP_194365759.1">
    <property type="nucleotide sequence ID" value="NZ_CP054493.1"/>
</dbReference>
<organism evidence="2 3">
    <name type="scientific">Candidatus Sulfurimonas marisnigri</name>
    <dbReference type="NCBI Taxonomy" id="2740405"/>
    <lineage>
        <taxon>Bacteria</taxon>
        <taxon>Pseudomonadati</taxon>
        <taxon>Campylobacterota</taxon>
        <taxon>Epsilonproteobacteria</taxon>
        <taxon>Campylobacterales</taxon>
        <taxon>Sulfurimonadaceae</taxon>
        <taxon>Sulfurimonas</taxon>
    </lineage>
</organism>
<evidence type="ECO:0000256" key="1">
    <source>
        <dbReference type="SAM" id="Phobius"/>
    </source>
</evidence>
<sequence length="270" mass="30520">MRNISNSAIISLLTNVLILLVLAKSLSLVVLWYLPNEGVELSVKENFQPKYQRVDFKNMIQRKKRENMSATANIEDVGTNITDMILNGLYGTKNSGFIIIALKVNPSKTDIVAVGELYNGYILKSIASLSAIFQKDGKDYVLYLEQQNGKSSSYVTKIKVDGGSDSKIELTRKEISLYAKNPKEIWKNISITEVKDGKNIKGFKVTKINNKSKFASLGLKVNDLIIKANNIRLKSYRDALDIYKNIDKLDMIQIVVIRNNQEMELVYEIN</sequence>
<evidence type="ECO:0000313" key="2">
    <source>
        <dbReference type="EMBL" id="QOY53910.1"/>
    </source>
</evidence>
<dbReference type="SUPFAM" id="SSF50156">
    <property type="entry name" value="PDZ domain-like"/>
    <property type="match status" value="1"/>
</dbReference>
<keyword evidence="1" id="KW-0472">Membrane</keyword>
<proteinExistence type="predicted"/>
<accession>A0A7S7RPY9</accession>
<keyword evidence="1" id="KW-1133">Transmembrane helix</keyword>
<keyword evidence="1" id="KW-0812">Transmembrane</keyword>
<evidence type="ECO:0008006" key="4">
    <source>
        <dbReference type="Google" id="ProtNLM"/>
    </source>
</evidence>
<reference evidence="2 3" key="1">
    <citation type="submission" date="2020-05" db="EMBL/GenBank/DDBJ databases">
        <title>Sulfurimonas marisnigri, sp. nov., and Sulfurimonas baltica, sp. nov., manganese oxide reducing chemolithoautotrophs of the class Epsilonproteobacteria isolated from the pelagic redoxclines of the Black and Baltic Seas and emended description of the genus Sulfurimonas.</title>
        <authorList>
            <person name="Henkel J.V."/>
            <person name="Laudan C."/>
            <person name="Werner J."/>
            <person name="Neu T."/>
            <person name="Plewe S."/>
            <person name="Sproer C."/>
            <person name="Bunk B."/>
            <person name="Schulz-Vogt H.N."/>
        </authorList>
    </citation>
    <scope>NUCLEOTIDE SEQUENCE [LARGE SCALE GENOMIC DNA]</scope>
    <source>
        <strain evidence="2 3">SoZ1</strain>
    </source>
</reference>
<name>A0A7S7RPY9_9BACT</name>
<feature type="transmembrane region" description="Helical" evidence="1">
    <location>
        <begin position="12"/>
        <end position="34"/>
    </location>
</feature>
<protein>
    <recommendedName>
        <fullName evidence="4">PDZ domain-containing protein</fullName>
    </recommendedName>
</protein>
<gene>
    <name evidence="2" type="ORF">HUE87_08380</name>
</gene>
<keyword evidence="3" id="KW-1185">Reference proteome</keyword>
<dbReference type="Gene3D" id="2.30.42.10">
    <property type="match status" value="1"/>
</dbReference>
<dbReference type="EMBL" id="CP054493">
    <property type="protein sequence ID" value="QOY53910.1"/>
    <property type="molecule type" value="Genomic_DNA"/>
</dbReference>
<dbReference type="InterPro" id="IPR036034">
    <property type="entry name" value="PDZ_sf"/>
</dbReference>
<evidence type="ECO:0000313" key="3">
    <source>
        <dbReference type="Proteomes" id="UP000593836"/>
    </source>
</evidence>
<dbReference type="KEGG" id="smas:HUE87_08380"/>